<protein>
    <recommendedName>
        <fullName evidence="3">DUF2442 domain-containing protein</fullName>
    </recommendedName>
</protein>
<dbReference type="Pfam" id="PF10387">
    <property type="entry name" value="DUF2442"/>
    <property type="match status" value="1"/>
</dbReference>
<organism evidence="1">
    <name type="scientific">Vecturithrix granuli</name>
    <dbReference type="NCBI Taxonomy" id="1499967"/>
    <lineage>
        <taxon>Bacteria</taxon>
        <taxon>Candidatus Moduliflexota</taxon>
        <taxon>Candidatus Vecturitrichia</taxon>
        <taxon>Candidatus Vecturitrichales</taxon>
        <taxon>Candidatus Vecturitrichaceae</taxon>
        <taxon>Candidatus Vecturithrix</taxon>
    </lineage>
</organism>
<dbReference type="AlphaFoldDB" id="A0A081BZJ4"/>
<gene>
    <name evidence="1" type="ORF">U27_04716</name>
</gene>
<dbReference type="STRING" id="1499967.U27_04716"/>
<dbReference type="Proteomes" id="UP000030661">
    <property type="component" value="Unassembled WGS sequence"/>
</dbReference>
<dbReference type="SUPFAM" id="SSF143880">
    <property type="entry name" value="NE0471 N-terminal domain-like"/>
    <property type="match status" value="1"/>
</dbReference>
<evidence type="ECO:0000313" key="2">
    <source>
        <dbReference type="Proteomes" id="UP000030661"/>
    </source>
</evidence>
<evidence type="ECO:0008006" key="3">
    <source>
        <dbReference type="Google" id="ProtNLM"/>
    </source>
</evidence>
<sequence>MLLEVVSANYLGAYKAFLTFNNGYQATVDLHDTVFHDPRIIFRPLRQPEYFKQFTVKLNTMCWENEADFAPEFLYDLALQQNGQMESGLKQAA</sequence>
<name>A0A081BZJ4_VECG1</name>
<dbReference type="InterPro" id="IPR036782">
    <property type="entry name" value="NE0471-like_N"/>
</dbReference>
<evidence type="ECO:0000313" key="1">
    <source>
        <dbReference type="EMBL" id="GAK57749.1"/>
    </source>
</evidence>
<accession>A0A081BZJ4</accession>
<dbReference type="Gene3D" id="3.30.2020.10">
    <property type="entry name" value="NE0471-like N-terminal domain"/>
    <property type="match status" value="1"/>
</dbReference>
<dbReference type="InterPro" id="IPR018841">
    <property type="entry name" value="DUF2442"/>
</dbReference>
<proteinExistence type="predicted"/>
<dbReference type="EMBL" id="DF820466">
    <property type="protein sequence ID" value="GAK57749.1"/>
    <property type="molecule type" value="Genomic_DNA"/>
</dbReference>
<keyword evidence="2" id="KW-1185">Reference proteome</keyword>
<dbReference type="HOGENOM" id="CLU_153045_5_0_0"/>
<reference evidence="1" key="1">
    <citation type="journal article" date="2015" name="PeerJ">
        <title>First genomic representation of candidate bacterial phylum KSB3 points to enhanced environmental sensing as a trigger of wastewater bulking.</title>
        <authorList>
            <person name="Sekiguchi Y."/>
            <person name="Ohashi A."/>
            <person name="Parks D.H."/>
            <person name="Yamauchi T."/>
            <person name="Tyson G.W."/>
            <person name="Hugenholtz P."/>
        </authorList>
    </citation>
    <scope>NUCLEOTIDE SEQUENCE [LARGE SCALE GENOMIC DNA]</scope>
</reference>